<comment type="caution">
    <text evidence="3">The sequence shown here is derived from an EMBL/GenBank/DDBJ whole genome shotgun (WGS) entry which is preliminary data.</text>
</comment>
<proteinExistence type="predicted"/>
<dbReference type="GO" id="GO:0003964">
    <property type="term" value="F:RNA-directed DNA polymerase activity"/>
    <property type="evidence" value="ECO:0007669"/>
    <property type="project" value="UniProtKB-KW"/>
</dbReference>
<organism evidence="3">
    <name type="scientific">Tanacetum cinerariifolium</name>
    <name type="common">Dalmatian daisy</name>
    <name type="synonym">Chrysanthemum cinerariifolium</name>
    <dbReference type="NCBI Taxonomy" id="118510"/>
    <lineage>
        <taxon>Eukaryota</taxon>
        <taxon>Viridiplantae</taxon>
        <taxon>Streptophyta</taxon>
        <taxon>Embryophyta</taxon>
        <taxon>Tracheophyta</taxon>
        <taxon>Spermatophyta</taxon>
        <taxon>Magnoliopsida</taxon>
        <taxon>eudicotyledons</taxon>
        <taxon>Gunneridae</taxon>
        <taxon>Pentapetalae</taxon>
        <taxon>asterids</taxon>
        <taxon>campanulids</taxon>
        <taxon>Asterales</taxon>
        <taxon>Asteraceae</taxon>
        <taxon>Asteroideae</taxon>
        <taxon>Anthemideae</taxon>
        <taxon>Anthemidinae</taxon>
        <taxon>Tanacetum</taxon>
    </lineage>
</organism>
<accession>A0A6L2KF27</accession>
<feature type="region of interest" description="Disordered" evidence="1">
    <location>
        <begin position="35"/>
        <end position="64"/>
    </location>
</feature>
<evidence type="ECO:0000313" key="3">
    <source>
        <dbReference type="EMBL" id="GEU47297.1"/>
    </source>
</evidence>
<evidence type="ECO:0000259" key="2">
    <source>
        <dbReference type="Pfam" id="PF07727"/>
    </source>
</evidence>
<feature type="region of interest" description="Disordered" evidence="1">
    <location>
        <begin position="564"/>
        <end position="597"/>
    </location>
</feature>
<reference evidence="3" key="1">
    <citation type="journal article" date="2019" name="Sci. Rep.">
        <title>Draft genome of Tanacetum cinerariifolium, the natural source of mosquito coil.</title>
        <authorList>
            <person name="Yamashiro T."/>
            <person name="Shiraishi A."/>
            <person name="Satake H."/>
            <person name="Nakayama K."/>
        </authorList>
    </citation>
    <scope>NUCLEOTIDE SEQUENCE</scope>
</reference>
<gene>
    <name evidence="3" type="ORF">Tci_019275</name>
</gene>
<protein>
    <submittedName>
        <fullName evidence="3">Putative reverse transcriptase, RNA-dependent DNA polymerase, Gag-polypeptide of LTR copia-type</fullName>
    </submittedName>
</protein>
<dbReference type="InterPro" id="IPR013103">
    <property type="entry name" value="RVT_2"/>
</dbReference>
<feature type="region of interest" description="Disordered" evidence="1">
    <location>
        <begin position="1"/>
        <end position="22"/>
    </location>
</feature>
<keyword evidence="3" id="KW-0548">Nucleotidyltransferase</keyword>
<dbReference type="EMBL" id="BKCJ010002251">
    <property type="protein sequence ID" value="GEU47297.1"/>
    <property type="molecule type" value="Genomic_DNA"/>
</dbReference>
<keyword evidence="3" id="KW-0695">RNA-directed DNA polymerase</keyword>
<sequence>MTGEDNYKNKGESGGITYDSPYYLHLPDYPKQLYENRTPHESAAFKAFQRRNGPPGKKGEKTKGKAVCVKTKTGPIPRLTCEDYQLFMKYFSGLANRKSSKPTTNMAHNETSLEEPVVIPTGESIPVKGKGDHTLPGGAKVKERNLIGAGRCKGGLYPMKMVQGRKAMATTSFKQATQDARWREAMQKEVKALKKNDTWTLEYLPEGKRAIDLKWVYKINFKPNGEVERYKARLVSKGFTQMEGVDYHDTFAPVAKLLVQSSHERKLERGKSINDRTRFQIATAVSQVKKMWSFDSTCPLQTMQEIESMSKPREDIFKRLESLSNNIRHIKTFTFLGIILYHRVHGNKEGRECSSICFITEFTEKESSLERDQIQVSDSTTSSISMLEMSMIRPDNVKKYFRSKHDQVVFEDLYECTNHSSAPSSTLSDDEDLLQDISVEPTSSLTSNSNSTLKNHISHTHCEALKRAAEPGQSSMSQDGSLFVYNPDVLHEQFAGLVIKRGLPFNHFDDEQTARVFQKHLHPKYNHRKQDKSTLETPVDFDEEILDAEVQENEAIPLTDGEIALDAASSEGSMSGPDSGGEEAEANYGYNVYHDDY</sequence>
<dbReference type="AlphaFoldDB" id="A0A6L2KF27"/>
<name>A0A6L2KF27_TANCI</name>
<feature type="compositionally biased region" description="Basic and acidic residues" evidence="1">
    <location>
        <begin position="1"/>
        <end position="11"/>
    </location>
</feature>
<keyword evidence="3" id="KW-0808">Transferase</keyword>
<dbReference type="Pfam" id="PF07727">
    <property type="entry name" value="RVT_2"/>
    <property type="match status" value="1"/>
</dbReference>
<feature type="domain" description="Reverse transcriptase Ty1/copia-type" evidence="2">
    <location>
        <begin position="196"/>
        <end position="257"/>
    </location>
</feature>
<evidence type="ECO:0000256" key="1">
    <source>
        <dbReference type="SAM" id="MobiDB-lite"/>
    </source>
</evidence>